<protein>
    <recommendedName>
        <fullName evidence="4">Cilia- and flagella-associated protein 157</fullName>
    </recommendedName>
</protein>
<evidence type="ECO:0000313" key="2">
    <source>
        <dbReference type="EMBL" id="CAK0879121.1"/>
    </source>
</evidence>
<gene>
    <name evidence="2" type="ORF">PCOR1329_LOCUS62645</name>
</gene>
<reference evidence="2" key="1">
    <citation type="submission" date="2023-10" db="EMBL/GenBank/DDBJ databases">
        <authorList>
            <person name="Chen Y."/>
            <person name="Shah S."/>
            <person name="Dougan E. K."/>
            <person name="Thang M."/>
            <person name="Chan C."/>
        </authorList>
    </citation>
    <scope>NUCLEOTIDE SEQUENCE [LARGE SCALE GENOMIC DNA]</scope>
</reference>
<organism evidence="2 3">
    <name type="scientific">Prorocentrum cordatum</name>
    <dbReference type="NCBI Taxonomy" id="2364126"/>
    <lineage>
        <taxon>Eukaryota</taxon>
        <taxon>Sar</taxon>
        <taxon>Alveolata</taxon>
        <taxon>Dinophyceae</taxon>
        <taxon>Prorocentrales</taxon>
        <taxon>Prorocentraceae</taxon>
        <taxon>Prorocentrum</taxon>
    </lineage>
</organism>
<evidence type="ECO:0008006" key="4">
    <source>
        <dbReference type="Google" id="ProtNLM"/>
    </source>
</evidence>
<dbReference type="Proteomes" id="UP001189429">
    <property type="component" value="Unassembled WGS sequence"/>
</dbReference>
<keyword evidence="1" id="KW-0175">Coiled coil</keyword>
<evidence type="ECO:0000256" key="1">
    <source>
        <dbReference type="SAM" id="Coils"/>
    </source>
</evidence>
<name>A0ABN9VZT5_9DINO</name>
<sequence length="266" mass="31976">MSSIRYNELQENYPRKDSRLRFCENSELEKDLTITRLKQSKPTQWAFYQAPTSTLPYEIERLKNKTVDGNKRHHELTTEYHELYQDLHQIRTKSDEYQEQHRHAEQVLLRQNEQLARYEENLTTQTRITEHHMLHHQQAHSELATATHQARLECEHHEARQLHAEQGAVYDKLAQSMKDNEELRTQIDFMGRHLTKSSNLSTSDRKNAYLYLWHQQLQLEEMGLQTSYSEQEAAVHRLHEECQKTEQLLVLEMSERHRQSKNRQHQ</sequence>
<comment type="caution">
    <text evidence="2">The sequence shown here is derived from an EMBL/GenBank/DDBJ whole genome shotgun (WGS) entry which is preliminary data.</text>
</comment>
<feature type="non-terminal residue" evidence="2">
    <location>
        <position position="266"/>
    </location>
</feature>
<dbReference type="EMBL" id="CAUYUJ010017922">
    <property type="protein sequence ID" value="CAK0879121.1"/>
    <property type="molecule type" value="Genomic_DNA"/>
</dbReference>
<feature type="coiled-coil region" evidence="1">
    <location>
        <begin position="80"/>
        <end position="121"/>
    </location>
</feature>
<keyword evidence="3" id="KW-1185">Reference proteome</keyword>
<evidence type="ECO:0000313" key="3">
    <source>
        <dbReference type="Proteomes" id="UP001189429"/>
    </source>
</evidence>
<accession>A0ABN9VZT5</accession>
<proteinExistence type="predicted"/>